<reference evidence="11 12" key="1">
    <citation type="submission" date="2016-10" db="EMBL/GenBank/DDBJ databases">
        <authorList>
            <person name="de Groot N.N."/>
        </authorList>
    </citation>
    <scope>NUCLEOTIDE SEQUENCE [LARGE SCALE GENOMIC DNA]</scope>
    <source>
        <strain evidence="11 12">IBRC-M10418</strain>
    </source>
</reference>
<accession>A0A1H6JES4</accession>
<dbReference type="GO" id="GO:0005524">
    <property type="term" value="F:ATP binding"/>
    <property type="evidence" value="ECO:0007669"/>
    <property type="project" value="UniProtKB-KW"/>
</dbReference>
<gene>
    <name evidence="11" type="ORF">SAMN05192561_10884</name>
</gene>
<dbReference type="STRING" id="1267564.SAMN05192561_10884"/>
<dbReference type="Gene3D" id="3.90.228.20">
    <property type="match status" value="1"/>
</dbReference>
<dbReference type="Proteomes" id="UP000199215">
    <property type="component" value="Unassembled WGS sequence"/>
</dbReference>
<feature type="coiled-coil region" evidence="10">
    <location>
        <begin position="505"/>
        <end position="539"/>
    </location>
</feature>
<evidence type="ECO:0000256" key="8">
    <source>
        <dbReference type="ARBA" id="ARBA00023239"/>
    </source>
</evidence>
<dbReference type="EMBL" id="FNWU01000008">
    <property type="protein sequence ID" value="SEH57569.1"/>
    <property type="molecule type" value="Genomic_DNA"/>
</dbReference>
<evidence type="ECO:0000256" key="1">
    <source>
        <dbReference type="ARBA" id="ARBA00004742"/>
    </source>
</evidence>
<keyword evidence="10" id="KW-0175">Coiled coil</keyword>
<evidence type="ECO:0000256" key="5">
    <source>
        <dbReference type="ARBA" id="ARBA00022741"/>
    </source>
</evidence>
<evidence type="ECO:0000256" key="2">
    <source>
        <dbReference type="ARBA" id="ARBA00006052"/>
    </source>
</evidence>
<dbReference type="GO" id="GO:0006094">
    <property type="term" value="P:gluconeogenesis"/>
    <property type="evidence" value="ECO:0007669"/>
    <property type="project" value="UniProtKB-UniPathway"/>
</dbReference>
<dbReference type="Gene3D" id="2.170.8.10">
    <property type="entry name" value="Phosphoenolpyruvate Carboxykinase, domain 2"/>
    <property type="match status" value="1"/>
</dbReference>
<dbReference type="Pfam" id="PF01293">
    <property type="entry name" value="PEPCK_ATP"/>
    <property type="match status" value="1"/>
</dbReference>
<comment type="pathway">
    <text evidence="1">Carbohydrate biosynthesis; gluconeogenesis.</text>
</comment>
<dbReference type="SUPFAM" id="SSF68923">
    <property type="entry name" value="PEP carboxykinase N-terminal domain"/>
    <property type="match status" value="1"/>
</dbReference>
<keyword evidence="11" id="KW-0808">Transferase</keyword>
<dbReference type="GO" id="GO:0004612">
    <property type="term" value="F:phosphoenolpyruvate carboxykinase (ATP) activity"/>
    <property type="evidence" value="ECO:0007669"/>
    <property type="project" value="UniProtKB-EC"/>
</dbReference>
<name>A0A1H6JES4_9EURY</name>
<dbReference type="EC" id="4.1.1.49" evidence="3"/>
<keyword evidence="11" id="KW-0418">Kinase</keyword>
<keyword evidence="8" id="KW-0456">Lyase</keyword>
<keyword evidence="6" id="KW-0210">Decarboxylase</keyword>
<comment type="similarity">
    <text evidence="2">Belongs to the phosphoenolpyruvate carboxykinase (ATP) family.</text>
</comment>
<evidence type="ECO:0000256" key="6">
    <source>
        <dbReference type="ARBA" id="ARBA00022793"/>
    </source>
</evidence>
<dbReference type="AlphaFoldDB" id="A0A1H6JES4"/>
<dbReference type="Gene3D" id="3.40.449.10">
    <property type="entry name" value="Phosphoenolpyruvate Carboxykinase, domain 1"/>
    <property type="match status" value="1"/>
</dbReference>
<evidence type="ECO:0000256" key="10">
    <source>
        <dbReference type="SAM" id="Coils"/>
    </source>
</evidence>
<dbReference type="GO" id="GO:0016301">
    <property type="term" value="F:kinase activity"/>
    <property type="evidence" value="ECO:0007669"/>
    <property type="project" value="UniProtKB-KW"/>
</dbReference>
<evidence type="ECO:0000256" key="9">
    <source>
        <dbReference type="ARBA" id="ARBA00047371"/>
    </source>
</evidence>
<keyword evidence="5" id="KW-0547">Nucleotide-binding</keyword>
<dbReference type="NCBIfam" id="NF006821">
    <property type="entry name" value="PRK09344.1-3"/>
    <property type="match status" value="1"/>
</dbReference>
<evidence type="ECO:0000313" key="11">
    <source>
        <dbReference type="EMBL" id="SEH57569.1"/>
    </source>
</evidence>
<keyword evidence="7" id="KW-0067">ATP-binding</keyword>
<evidence type="ECO:0000256" key="3">
    <source>
        <dbReference type="ARBA" id="ARBA00012363"/>
    </source>
</evidence>
<dbReference type="InterPro" id="IPR001272">
    <property type="entry name" value="PEP_carboxykinase_ATP"/>
</dbReference>
<dbReference type="PANTHER" id="PTHR30031">
    <property type="entry name" value="PHOSPHOENOLPYRUVATE CARBOXYKINASE ATP"/>
    <property type="match status" value="1"/>
</dbReference>
<evidence type="ECO:0000313" key="12">
    <source>
        <dbReference type="Proteomes" id="UP000199215"/>
    </source>
</evidence>
<protein>
    <recommendedName>
        <fullName evidence="3">phosphoenolpyruvate carboxykinase (ATP)</fullName>
        <ecNumber evidence="3">4.1.1.49</ecNumber>
    </recommendedName>
</protein>
<dbReference type="SUPFAM" id="SSF53795">
    <property type="entry name" value="PEP carboxykinase-like"/>
    <property type="match status" value="1"/>
</dbReference>
<keyword evidence="11" id="KW-0670">Pyruvate</keyword>
<evidence type="ECO:0000256" key="4">
    <source>
        <dbReference type="ARBA" id="ARBA00022432"/>
    </source>
</evidence>
<organism evidence="11 12">
    <name type="scientific">Halopenitus malekzadehii</name>
    <dbReference type="NCBI Taxonomy" id="1267564"/>
    <lineage>
        <taxon>Archaea</taxon>
        <taxon>Methanobacteriati</taxon>
        <taxon>Methanobacteriota</taxon>
        <taxon>Stenosarchaea group</taxon>
        <taxon>Halobacteria</taxon>
        <taxon>Halobacteriales</taxon>
        <taxon>Haloferacaceae</taxon>
        <taxon>Halopenitus</taxon>
    </lineage>
</organism>
<dbReference type="UniPathway" id="UPA00138"/>
<dbReference type="GO" id="GO:0005829">
    <property type="term" value="C:cytosol"/>
    <property type="evidence" value="ECO:0007669"/>
    <property type="project" value="TreeGrafter"/>
</dbReference>
<dbReference type="InterPro" id="IPR008210">
    <property type="entry name" value="PEP_carboxykinase_N"/>
</dbReference>
<dbReference type="InterPro" id="IPR013035">
    <property type="entry name" value="PEP_carboxykinase_C"/>
</dbReference>
<keyword evidence="12" id="KW-1185">Reference proteome</keyword>
<keyword evidence="4" id="KW-0312">Gluconeogenesis</keyword>
<evidence type="ECO:0000256" key="7">
    <source>
        <dbReference type="ARBA" id="ARBA00022840"/>
    </source>
</evidence>
<proteinExistence type="inferred from homology"/>
<dbReference type="PANTHER" id="PTHR30031:SF0">
    <property type="entry name" value="PHOSPHOENOLPYRUVATE CARBOXYKINASE (ATP)"/>
    <property type="match status" value="1"/>
</dbReference>
<sequence length="545" mass="59572">MRKGTDRNGNEDPYRFMSLPAPCLDTMSKPLMAARHPSSALPDPETAENVIYNPSLERLRSFSRDLETTTEFGSPSYVSRERSRNADATTNAIDHEFDAEDEELIADVVQFAADAEMVCLDRQVGRHPDNTYVCRFYVPKSYGRIALAVAKLFEPVDGDREPDFYTVQIPEWEDVAVRILPEAGFTAIVGSDYTGEAKKSFLRLFMYYAKRQGGLGLHAGSKRVRLLTEDVESPADDVGEAIDADDAEGLETIGQLFLGLSGTGKSTLTAHGLWLDEPEDATMLQDDVCALLPDGSVAGSEGQGLFVKTHGLDRKTEPAMYDATTDESAILENVDVAEDGTVDFDSDRYTTNGRAIIQREELSSAGEDIDLDTVDQVFFITRNPAMPPVAKLTPEEAAVAFMLGESIQTSAGDPTAAGESIRVVGTNPFIVGSEGEEGNRFRDLIADLDVDCYVLNTGSVGDVDVGVEDTITLLRSIARGTVEWTTDEATDLTVPAAVPGMDVSRFDVASTLENHEERLTELRREREEHLAQFSDLDDSIADALY</sequence>
<comment type="catalytic activity">
    <reaction evidence="9">
        <text>oxaloacetate + ATP = phosphoenolpyruvate + ADP + CO2</text>
        <dbReference type="Rhea" id="RHEA:18617"/>
        <dbReference type="ChEBI" id="CHEBI:16452"/>
        <dbReference type="ChEBI" id="CHEBI:16526"/>
        <dbReference type="ChEBI" id="CHEBI:30616"/>
        <dbReference type="ChEBI" id="CHEBI:58702"/>
        <dbReference type="ChEBI" id="CHEBI:456216"/>
        <dbReference type="EC" id="4.1.1.49"/>
    </reaction>
</comment>